<dbReference type="AlphaFoldDB" id="A0A8T0FI98"/>
<gene>
    <name evidence="2" type="ORF">HNY73_005925</name>
</gene>
<dbReference type="SUPFAM" id="SSF52058">
    <property type="entry name" value="L domain-like"/>
    <property type="match status" value="1"/>
</dbReference>
<accession>A0A8T0FI98</accession>
<reference evidence="2" key="1">
    <citation type="journal article" date="2020" name="bioRxiv">
        <title>Chromosome-level reference genome of the European wasp spider Argiope bruennichi: a resource for studies on range expansion and evolutionary adaptation.</title>
        <authorList>
            <person name="Sheffer M.M."/>
            <person name="Hoppe A."/>
            <person name="Krehenwinkel H."/>
            <person name="Uhl G."/>
            <person name="Kuss A.W."/>
            <person name="Jensen L."/>
            <person name="Jensen C."/>
            <person name="Gillespie R.G."/>
            <person name="Hoff K.J."/>
            <person name="Prost S."/>
        </authorList>
    </citation>
    <scope>NUCLEOTIDE SEQUENCE</scope>
</reference>
<sequence>MNLLLLCTMLVLGTTRGNDYNFDNSKICKTVTDLNTDEPFLECMCEDRENFIVDYIFDFSITRIVIKGCGDVRIPFASLTNLQLTEIEFADLNKLTIFPFALSSVQGVSILKISDVADLNIIQHAFVGLYNIDQFIIRNVTANIIKSDAFSAISAVNQFLIEDSTFHEVEQFAFAIQNITTFNIINTEFHIMANYSLLLHNVKDVLFDKCVFHETENGSFVFSFVDSVCYKNCQFSEIETTAFHSNPLNVFSITDSYIENLKPEAFGGLDIQQSFIFTDNTVDITYDNSFSIFATTFNEINMSYCCNTFTCDCNIFWMWGLKYLDKNNTMLENSYCSDKKIPITSYKPVMDSNSNCMTLELKYQPKKQSLEADKITADCKGDECLSSAISSAGWQIKLAFRTVLCSLFIIKLLQSYNINS</sequence>
<protein>
    <submittedName>
        <fullName evidence="2">Uncharacterized protein</fullName>
    </submittedName>
</protein>
<evidence type="ECO:0000313" key="2">
    <source>
        <dbReference type="EMBL" id="KAF8790987.1"/>
    </source>
</evidence>
<evidence type="ECO:0000313" key="3">
    <source>
        <dbReference type="Proteomes" id="UP000807504"/>
    </source>
</evidence>
<organism evidence="2 3">
    <name type="scientific">Argiope bruennichi</name>
    <name type="common">Wasp spider</name>
    <name type="synonym">Aranea bruennichi</name>
    <dbReference type="NCBI Taxonomy" id="94029"/>
    <lineage>
        <taxon>Eukaryota</taxon>
        <taxon>Metazoa</taxon>
        <taxon>Ecdysozoa</taxon>
        <taxon>Arthropoda</taxon>
        <taxon>Chelicerata</taxon>
        <taxon>Arachnida</taxon>
        <taxon>Araneae</taxon>
        <taxon>Araneomorphae</taxon>
        <taxon>Entelegynae</taxon>
        <taxon>Araneoidea</taxon>
        <taxon>Araneidae</taxon>
        <taxon>Argiope</taxon>
    </lineage>
</organism>
<keyword evidence="3" id="KW-1185">Reference proteome</keyword>
<keyword evidence="1" id="KW-0732">Signal</keyword>
<comment type="caution">
    <text evidence="2">The sequence shown here is derived from an EMBL/GenBank/DDBJ whole genome shotgun (WGS) entry which is preliminary data.</text>
</comment>
<reference evidence="2" key="2">
    <citation type="submission" date="2020-06" db="EMBL/GenBank/DDBJ databases">
        <authorList>
            <person name="Sheffer M."/>
        </authorList>
    </citation>
    <scope>NUCLEOTIDE SEQUENCE</scope>
</reference>
<name>A0A8T0FI98_ARGBR</name>
<feature type="signal peptide" evidence="1">
    <location>
        <begin position="1"/>
        <end position="17"/>
    </location>
</feature>
<evidence type="ECO:0000256" key="1">
    <source>
        <dbReference type="SAM" id="SignalP"/>
    </source>
</evidence>
<dbReference type="EMBL" id="JABXBU010000011">
    <property type="protein sequence ID" value="KAF8790987.1"/>
    <property type="molecule type" value="Genomic_DNA"/>
</dbReference>
<feature type="chain" id="PRO_5035820709" evidence="1">
    <location>
        <begin position="18"/>
        <end position="420"/>
    </location>
</feature>
<dbReference type="InterPro" id="IPR032675">
    <property type="entry name" value="LRR_dom_sf"/>
</dbReference>
<dbReference type="Proteomes" id="UP000807504">
    <property type="component" value="Unassembled WGS sequence"/>
</dbReference>
<proteinExistence type="predicted"/>
<dbReference type="Gene3D" id="3.80.10.10">
    <property type="entry name" value="Ribonuclease Inhibitor"/>
    <property type="match status" value="1"/>
</dbReference>